<proteinExistence type="predicted"/>
<evidence type="ECO:0000313" key="2">
    <source>
        <dbReference type="EMBL" id="GGR96975.1"/>
    </source>
</evidence>
<comment type="caution">
    <text evidence="2">The sequence shown here is derived from an EMBL/GenBank/DDBJ whole genome shotgun (WGS) entry which is preliminary data.</text>
</comment>
<accession>A0ABQ2S6X8</accession>
<dbReference type="SMART" id="SM01325">
    <property type="entry name" value="DUF3160"/>
    <property type="match status" value="1"/>
</dbReference>
<protein>
    <recommendedName>
        <fullName evidence="4">DUF3160 domain-containing protein</fullName>
    </recommendedName>
</protein>
<sequence>MRPHLLLLTAALLGSALAAPTPYTLPVNLPRSPLVTGSADLGLDPLNAAQRSALSRSGFVITPAQWRQFDAAYENTRYANQPVFVTSDATLHVYHLIFDKLLRDLERESLAPAARRLTTLLVADSRRQLAALKGTPLEADARLTLAYLAVAQKLADPAVTPPAEVAALVAAELQLIGAHQGIAPSAIFSGTQMREDYSQYIPRGHYTKSEALKRYFRTMMWLGRMNLRVDKASETRVAGLLTSLMGANAEAQKLWARVYDPTALLVGRSDDLNYRQYAQALKAAAGGQVRRLADPAVLAAFQAELRKLPPPQVNSAVVVAKPGEGREVRDAQTLGFRLMGQRFTLDGAAFQRLVYREVGTDDQPRLLPRGLDLLAVLGSDAALNELRRSGQAKYANYEANMAKLRANFAALKPTDWTANVYSGWLYALQALAKPDPRDARYPAFMRTPAWTRKEMLTALGSWTELRHDTILYAKQTMAEMGAGEPPETPRGYVEPNPALWARLQTLEALTRRVLKDQGILSERTASNLDSLRGMLAFLNTATAKQLAGTPLTRDEYDRIHYFGGWLEEMKMASADPEDGENASEFDEDAIAAVVADVATGGDEVLEEGTGFIHELYAVVPDGRGGLQVARGGVYSQYEFTVPASGRLTDEAWRAQLRQGRVPPTHPWLDGVLVK</sequence>
<gene>
    <name evidence="2" type="ORF">GCM10008960_24800</name>
</gene>
<dbReference type="Pfam" id="PF11369">
    <property type="entry name" value="DUF3160"/>
    <property type="match status" value="1"/>
</dbReference>
<feature type="signal peptide" evidence="1">
    <location>
        <begin position="1"/>
        <end position="18"/>
    </location>
</feature>
<feature type="chain" id="PRO_5045480178" description="DUF3160 domain-containing protein" evidence="1">
    <location>
        <begin position="19"/>
        <end position="674"/>
    </location>
</feature>
<evidence type="ECO:0000313" key="3">
    <source>
        <dbReference type="Proteomes" id="UP000644548"/>
    </source>
</evidence>
<name>A0ABQ2S6X8_9DEIO</name>
<dbReference type="Proteomes" id="UP000644548">
    <property type="component" value="Unassembled WGS sequence"/>
</dbReference>
<dbReference type="RefSeq" id="WP_189073485.1">
    <property type="nucleotide sequence ID" value="NZ_BMQN01000005.1"/>
</dbReference>
<reference evidence="3" key="1">
    <citation type="journal article" date="2019" name="Int. J. Syst. Evol. Microbiol.">
        <title>The Global Catalogue of Microorganisms (GCM) 10K type strain sequencing project: providing services to taxonomists for standard genome sequencing and annotation.</title>
        <authorList>
            <consortium name="The Broad Institute Genomics Platform"/>
            <consortium name="The Broad Institute Genome Sequencing Center for Infectious Disease"/>
            <person name="Wu L."/>
            <person name="Ma J."/>
        </authorList>
    </citation>
    <scope>NUCLEOTIDE SEQUENCE [LARGE SCALE GENOMIC DNA]</scope>
    <source>
        <strain evidence="3">JCM 31405</strain>
    </source>
</reference>
<keyword evidence="1" id="KW-0732">Signal</keyword>
<dbReference type="EMBL" id="BMQN01000005">
    <property type="protein sequence ID" value="GGR96975.1"/>
    <property type="molecule type" value="Genomic_DNA"/>
</dbReference>
<keyword evidence="3" id="KW-1185">Reference proteome</keyword>
<organism evidence="2 3">
    <name type="scientific">Deinococcus sedimenti</name>
    <dbReference type="NCBI Taxonomy" id="1867090"/>
    <lineage>
        <taxon>Bacteria</taxon>
        <taxon>Thermotogati</taxon>
        <taxon>Deinococcota</taxon>
        <taxon>Deinococci</taxon>
        <taxon>Deinococcales</taxon>
        <taxon>Deinococcaceae</taxon>
        <taxon>Deinococcus</taxon>
    </lineage>
</organism>
<evidence type="ECO:0000256" key="1">
    <source>
        <dbReference type="SAM" id="SignalP"/>
    </source>
</evidence>
<evidence type="ECO:0008006" key="4">
    <source>
        <dbReference type="Google" id="ProtNLM"/>
    </source>
</evidence>
<dbReference type="InterPro" id="IPR022601">
    <property type="entry name" value="DUF3160"/>
</dbReference>